<dbReference type="RefSeq" id="WP_151969581.1">
    <property type="nucleotide sequence ID" value="NZ_AP019860.1"/>
</dbReference>
<feature type="transmembrane region" description="Helical" evidence="1">
    <location>
        <begin position="218"/>
        <end position="244"/>
    </location>
</feature>
<reference evidence="2 3" key="1">
    <citation type="submission" date="2019-08" db="EMBL/GenBank/DDBJ databases">
        <title>Complete genome sequence of Candidatus Uab amorphum.</title>
        <authorList>
            <person name="Shiratori T."/>
            <person name="Suzuki S."/>
            <person name="Kakizawa Y."/>
            <person name="Ishida K."/>
        </authorList>
    </citation>
    <scope>NUCLEOTIDE SEQUENCE [LARGE SCALE GENOMIC DNA]</scope>
    <source>
        <strain evidence="2 3">SRT547</strain>
    </source>
</reference>
<protein>
    <recommendedName>
        <fullName evidence="4">DUF4013 domain-containing protein</fullName>
    </recommendedName>
</protein>
<evidence type="ECO:0000313" key="2">
    <source>
        <dbReference type="EMBL" id="BBM85482.1"/>
    </source>
</evidence>
<proteinExistence type="predicted"/>
<keyword evidence="1" id="KW-0812">Transmembrane</keyword>
<name>A0A5S9F5P4_UABAM</name>
<feature type="transmembrane region" description="Helical" evidence="1">
    <location>
        <begin position="80"/>
        <end position="98"/>
    </location>
</feature>
<evidence type="ECO:0008006" key="4">
    <source>
        <dbReference type="Google" id="ProtNLM"/>
    </source>
</evidence>
<feature type="transmembrane region" description="Helical" evidence="1">
    <location>
        <begin position="334"/>
        <end position="357"/>
    </location>
</feature>
<keyword evidence="1" id="KW-0472">Membrane</keyword>
<feature type="transmembrane region" description="Helical" evidence="1">
    <location>
        <begin position="295"/>
        <end position="313"/>
    </location>
</feature>
<sequence>MSSAASALTVETSPQKTISLANIVEKILSIFSLIMVLAIGGFLCRNIVTSMLALGYMVVAMRNVIHNDGKIMTALPGQKALCNVPMIALLFLPSIIVVQTAPLVGIVLFVAAVFYTIVGCAALSSGASRICLIKISAAIEHLRNQNPQSHWMRNLFSAYYTSCKSQLANLGNMWMLGAKAFLGAYLWLVVPSFFLAIGWYFGWIFSFERLTYEMSFCVLMTVLGVFSFGWVAIHLPLSTAHFAMHGNIKSFFDISFVKKHIRKAPLSYGLVLLFTIFLTIFPYAAKIPRLQVKDVAGVAFLFFVLVLWAKLLWAKVYAIANSGEEKNWYSINRWLLRVAKVASFILVPIILLLSQFVSWRGAYGFFDHFMYLLPTFF</sequence>
<dbReference type="OrthoDB" id="267627at2"/>
<gene>
    <name evidence="2" type="ORF">UABAM_03851</name>
</gene>
<feature type="transmembrane region" description="Helical" evidence="1">
    <location>
        <begin position="182"/>
        <end position="206"/>
    </location>
</feature>
<accession>A0A5S9F5P4</accession>
<keyword evidence="3" id="KW-1185">Reference proteome</keyword>
<keyword evidence="1" id="KW-1133">Transmembrane helix</keyword>
<dbReference type="AlphaFoldDB" id="A0A5S9F5P4"/>
<evidence type="ECO:0000313" key="3">
    <source>
        <dbReference type="Proteomes" id="UP000326354"/>
    </source>
</evidence>
<organism evidence="2 3">
    <name type="scientific">Uabimicrobium amorphum</name>
    <dbReference type="NCBI Taxonomy" id="2596890"/>
    <lineage>
        <taxon>Bacteria</taxon>
        <taxon>Pseudomonadati</taxon>
        <taxon>Planctomycetota</taxon>
        <taxon>Candidatus Uabimicrobiia</taxon>
        <taxon>Candidatus Uabimicrobiales</taxon>
        <taxon>Candidatus Uabimicrobiaceae</taxon>
        <taxon>Candidatus Uabimicrobium</taxon>
    </lineage>
</organism>
<dbReference type="KEGG" id="uam:UABAM_03851"/>
<feature type="transmembrane region" description="Helical" evidence="1">
    <location>
        <begin position="30"/>
        <end position="59"/>
    </location>
</feature>
<evidence type="ECO:0000256" key="1">
    <source>
        <dbReference type="SAM" id="Phobius"/>
    </source>
</evidence>
<dbReference type="Proteomes" id="UP000326354">
    <property type="component" value="Chromosome"/>
</dbReference>
<dbReference type="EMBL" id="AP019860">
    <property type="protein sequence ID" value="BBM85482.1"/>
    <property type="molecule type" value="Genomic_DNA"/>
</dbReference>
<feature type="transmembrane region" description="Helical" evidence="1">
    <location>
        <begin position="104"/>
        <end position="124"/>
    </location>
</feature>
<feature type="transmembrane region" description="Helical" evidence="1">
    <location>
        <begin position="265"/>
        <end position="283"/>
    </location>
</feature>